<gene>
    <name evidence="1" type="ORF">HYN49_01470</name>
</gene>
<accession>A0A2S1SE51</accession>
<dbReference type="EMBL" id="CP029187">
    <property type="protein sequence ID" value="AWI24665.1"/>
    <property type="molecule type" value="Genomic_DNA"/>
</dbReference>
<dbReference type="AlphaFoldDB" id="A0A2S1SE51"/>
<keyword evidence="2" id="KW-1185">Reference proteome</keyword>
<evidence type="ECO:0000313" key="1">
    <source>
        <dbReference type="EMBL" id="AWI24665.1"/>
    </source>
</evidence>
<proteinExistence type="predicted"/>
<dbReference type="KEGG" id="fpal:HYN49_01470"/>
<name>A0A2S1SE51_9FLAO</name>
<dbReference type="Proteomes" id="UP000244937">
    <property type="component" value="Chromosome"/>
</dbReference>
<reference evidence="1 2" key="1">
    <citation type="submission" date="2018-05" db="EMBL/GenBank/DDBJ databases">
        <title>Genome sequencing of Flavobacterium sp. HYN0049.</title>
        <authorList>
            <person name="Yi H."/>
            <person name="Baek C."/>
        </authorList>
    </citation>
    <scope>NUCLEOTIDE SEQUENCE [LARGE SCALE GENOMIC DNA]</scope>
    <source>
        <strain evidence="1 2">HYN0049</strain>
    </source>
</reference>
<sequence>MLPAAGVIVYEVVTDTGPRLLVPTNLRYAQPESIEETSETDIEVPVLFINVTVFCAWTKRLNKRNGNTIYFFMIIIY</sequence>
<organism evidence="1 2">
    <name type="scientific">Flavobacterium pallidum</name>
    <dbReference type="NCBI Taxonomy" id="2172098"/>
    <lineage>
        <taxon>Bacteria</taxon>
        <taxon>Pseudomonadati</taxon>
        <taxon>Bacteroidota</taxon>
        <taxon>Flavobacteriia</taxon>
        <taxon>Flavobacteriales</taxon>
        <taxon>Flavobacteriaceae</taxon>
        <taxon>Flavobacterium</taxon>
    </lineage>
</organism>
<protein>
    <submittedName>
        <fullName evidence="1">Uncharacterized protein</fullName>
    </submittedName>
</protein>
<evidence type="ECO:0000313" key="2">
    <source>
        <dbReference type="Proteomes" id="UP000244937"/>
    </source>
</evidence>